<dbReference type="EMBL" id="BOVK01000096">
    <property type="protein sequence ID" value="GIQ71492.1"/>
    <property type="molecule type" value="Genomic_DNA"/>
</dbReference>
<organism evidence="2 3">
    <name type="scientific">Xylanibacillus composti</name>
    <dbReference type="NCBI Taxonomy" id="1572762"/>
    <lineage>
        <taxon>Bacteria</taxon>
        <taxon>Bacillati</taxon>
        <taxon>Bacillota</taxon>
        <taxon>Bacilli</taxon>
        <taxon>Bacillales</taxon>
        <taxon>Paenibacillaceae</taxon>
        <taxon>Xylanibacillus</taxon>
    </lineage>
</organism>
<evidence type="ECO:0000313" key="2">
    <source>
        <dbReference type="EMBL" id="GIQ71492.1"/>
    </source>
</evidence>
<dbReference type="InterPro" id="IPR012854">
    <property type="entry name" value="Cu_amine_oxidase-like_N"/>
</dbReference>
<feature type="domain" description="Copper amine oxidase-like N-terminal" evidence="1">
    <location>
        <begin position="403"/>
        <end position="507"/>
    </location>
</feature>
<reference evidence="2" key="1">
    <citation type="submission" date="2021-04" db="EMBL/GenBank/DDBJ databases">
        <title>Draft genome sequence of Xylanibacillus composti strain K13.</title>
        <authorList>
            <person name="Uke A."/>
            <person name="Chhe C."/>
            <person name="Baramee S."/>
            <person name="Kosugi A."/>
        </authorList>
    </citation>
    <scope>NUCLEOTIDE SEQUENCE</scope>
    <source>
        <strain evidence="2">K13</strain>
    </source>
</reference>
<dbReference type="AlphaFoldDB" id="A0A8J4H5U1"/>
<dbReference type="InterPro" id="IPR036582">
    <property type="entry name" value="Mao_N_sf"/>
</dbReference>
<dbReference type="RefSeq" id="WP_213414283.1">
    <property type="nucleotide sequence ID" value="NZ_BOVK01000096.1"/>
</dbReference>
<comment type="caution">
    <text evidence="2">The sequence shown here is derived from an EMBL/GenBank/DDBJ whole genome shotgun (WGS) entry which is preliminary data.</text>
</comment>
<proteinExistence type="predicted"/>
<dbReference type="SUPFAM" id="SSF55383">
    <property type="entry name" value="Copper amine oxidase, domain N"/>
    <property type="match status" value="1"/>
</dbReference>
<dbReference type="Proteomes" id="UP000677918">
    <property type="component" value="Unassembled WGS sequence"/>
</dbReference>
<gene>
    <name evidence="2" type="ORF">XYCOK13_43160</name>
</gene>
<dbReference type="InterPro" id="IPR015943">
    <property type="entry name" value="WD40/YVTN_repeat-like_dom_sf"/>
</dbReference>
<dbReference type="SUPFAM" id="SSF63829">
    <property type="entry name" value="Calcium-dependent phosphotriesterase"/>
    <property type="match status" value="1"/>
</dbReference>
<keyword evidence="3" id="KW-1185">Reference proteome</keyword>
<name>A0A8J4H5U1_9BACL</name>
<dbReference type="Gene3D" id="3.30.457.10">
    <property type="entry name" value="Copper amine oxidase-like, N-terminal domain"/>
    <property type="match status" value="1"/>
</dbReference>
<accession>A0A8J4H5U1</accession>
<evidence type="ECO:0000259" key="1">
    <source>
        <dbReference type="Pfam" id="PF07833"/>
    </source>
</evidence>
<evidence type="ECO:0000313" key="3">
    <source>
        <dbReference type="Proteomes" id="UP000677918"/>
    </source>
</evidence>
<dbReference type="Pfam" id="PF07833">
    <property type="entry name" value="Cu_amine_oxidN1"/>
    <property type="match status" value="1"/>
</dbReference>
<sequence>MQISKKVLCSLSILLGWLVLFIHIPYANAETQASVGITIEERKTPGAVMEFLSNGEFSWRWSNHHTSPTRILTDGEGTYYYADSWKLYAVDQYGQQKWSTAHDGIVAGLARIPNGNLIVMYKAYDISTYTGVEFFNEQGELVQTINYLEDVNFSQSSLDEMIRRETLLFVHAEGIAAYNLNGKPLWLYQNDALIEMTEYGFYSTTVTQLEFSEYGEIVVATDNEFFLLDAQGNLIRQDAYDWVTLNVGEKTYDVKQAADGYFLWGHTRLDRQEMLQTLAELPESDASANLHVTCAQQSYTIRNGQAVVARDANNKELWYTERMPVTWINGLHCNKDGDVFITTFTGDIRAWNSEGNELFHISMNNPEWLAFTDSMMTEDGGILVNFEGLGLFSIEKKSLGVTLNGERLHFEQPPLVLDGTTMVPFRSLFEQMGLTVQWDATKQAVIGSKEGVEIYIKVGDTEARINGELKPLTVVPQQLNGTTYVPLRFVGEATGMEVRWDQEDRMIVMGDPQKLAVAAVRQFIQHMNQADKVQASTLFVNDKVSVEKVVPELFFEVSDGWFRTGITALRAEVINEDKIMVYTDEQSWRPFYSTVKENWYEVQRMPDGKWGISNVSFNPQPDNHEQIHYLTYAKPELGFQFDYTDQWMVNEFSTELGFFITITEEIIDPTQPLFSMIGGNCPCTNIYADTQGFFAEDRLKQLMSTNGNVDEVTIRETAFKMGDYEAIRYETNVIDAGDFLARAVLDVIYTDDMVYAIEYSIFEEADDIRLQRWKEIIEKTVDSIVIN</sequence>
<protein>
    <recommendedName>
        <fullName evidence="1">Copper amine oxidase-like N-terminal domain-containing protein</fullName>
    </recommendedName>
</protein>
<dbReference type="Gene3D" id="2.130.10.10">
    <property type="entry name" value="YVTN repeat-like/Quinoprotein amine dehydrogenase"/>
    <property type="match status" value="1"/>
</dbReference>